<evidence type="ECO:0000259" key="2">
    <source>
        <dbReference type="Pfam" id="PF01551"/>
    </source>
</evidence>
<protein>
    <submittedName>
        <fullName evidence="3">M23 family peptidase</fullName>
    </submittedName>
</protein>
<dbReference type="InterPro" id="IPR050570">
    <property type="entry name" value="Cell_wall_metabolism_enzyme"/>
</dbReference>
<evidence type="ECO:0000313" key="4">
    <source>
        <dbReference type="Proteomes" id="UP000240527"/>
    </source>
</evidence>
<dbReference type="CDD" id="cd12797">
    <property type="entry name" value="M23_peptidase"/>
    <property type="match status" value="1"/>
</dbReference>
<dbReference type="RefSeq" id="WP_013077805.1">
    <property type="nucleotide sequence ID" value="NZ_CP027850.1"/>
</dbReference>
<keyword evidence="1" id="KW-0732">Signal</keyword>
<evidence type="ECO:0000313" key="3">
    <source>
        <dbReference type="EMBL" id="AVQ00953.1"/>
    </source>
</evidence>
<dbReference type="SUPFAM" id="SSF51261">
    <property type="entry name" value="Duplicated hybrid motif"/>
    <property type="match status" value="1"/>
</dbReference>
<dbReference type="PANTHER" id="PTHR21666">
    <property type="entry name" value="PEPTIDASE-RELATED"/>
    <property type="match status" value="1"/>
</dbReference>
<dbReference type="PANTHER" id="PTHR21666:SF270">
    <property type="entry name" value="MUREIN HYDROLASE ACTIVATOR ENVC"/>
    <property type="match status" value="1"/>
</dbReference>
<proteinExistence type="predicted"/>
<feature type="domain" description="M23ase beta-sheet core" evidence="2">
    <location>
        <begin position="84"/>
        <end position="180"/>
    </location>
</feature>
<dbReference type="Pfam" id="PF01551">
    <property type="entry name" value="Peptidase_M23"/>
    <property type="match status" value="1"/>
</dbReference>
<organism evidence="3 4">
    <name type="scientific">Caulobacter segnis</name>
    <dbReference type="NCBI Taxonomy" id="88688"/>
    <lineage>
        <taxon>Bacteria</taxon>
        <taxon>Pseudomonadati</taxon>
        <taxon>Pseudomonadota</taxon>
        <taxon>Alphaproteobacteria</taxon>
        <taxon>Caulobacterales</taxon>
        <taxon>Caulobacteraceae</taxon>
        <taxon>Caulobacter</taxon>
    </lineage>
</organism>
<dbReference type="InterPro" id="IPR011055">
    <property type="entry name" value="Dup_hybrid_motif"/>
</dbReference>
<reference evidence="3 4" key="1">
    <citation type="journal article" date="2015" name="Biotechnol. Bioeng.">
        <title>Genome sequence and phenotypic characterization of Caulobacter segnis.</title>
        <authorList>
            <person name="Patel S."/>
            <person name="Fletcher B."/>
            <person name="Scott D.C."/>
            <person name="Ely B."/>
        </authorList>
    </citation>
    <scope>NUCLEOTIDE SEQUENCE [LARGE SCALE GENOMIC DNA]</scope>
    <source>
        <strain evidence="3 4">TK0059</strain>
    </source>
</reference>
<accession>A0ABN5IPI6</accession>
<name>A0ABN5IPI6_9CAUL</name>
<evidence type="ECO:0000256" key="1">
    <source>
        <dbReference type="SAM" id="SignalP"/>
    </source>
</evidence>
<dbReference type="Proteomes" id="UP000240527">
    <property type="component" value="Chromosome"/>
</dbReference>
<gene>
    <name evidence="3" type="ORF">B7G68_03185</name>
</gene>
<dbReference type="Gene3D" id="2.70.70.10">
    <property type="entry name" value="Glucose Permease (Domain IIA)"/>
    <property type="match status" value="1"/>
</dbReference>
<sequence>MAFLVALGMAATVGALNGVSALGAWIAKPPAVATVVEEASPPPTELETPEPPPPAFVFDAPLPGRTIDSPFGLRQLPWEENGRLHQGVDIAAPAGAPVKASADGVVKRTGVSPTYGRFVEVMHKGGMTTLYAHLKAPARGVKQGAYVRRGATVAFVGNSGRSTGSHLHFEIRKGDKPLNPAFFMGRSFAEADDLPIRAAGRVSKKVRLAVVSKWPDGVKGAPVTRTKSGRVRTRIAVSEG</sequence>
<dbReference type="InterPro" id="IPR016047">
    <property type="entry name" value="M23ase_b-sheet_dom"/>
</dbReference>
<feature type="signal peptide" evidence="1">
    <location>
        <begin position="1"/>
        <end position="17"/>
    </location>
</feature>
<feature type="chain" id="PRO_5047159456" evidence="1">
    <location>
        <begin position="18"/>
        <end position="240"/>
    </location>
</feature>
<keyword evidence="4" id="KW-1185">Reference proteome</keyword>
<dbReference type="EMBL" id="CP027850">
    <property type="protein sequence ID" value="AVQ00953.1"/>
    <property type="molecule type" value="Genomic_DNA"/>
</dbReference>